<keyword evidence="7" id="KW-1185">Reference proteome</keyword>
<gene>
    <name evidence="6" type="ORF">M011DRAFT_464941</name>
</gene>
<feature type="transmembrane region" description="Helical" evidence="5">
    <location>
        <begin position="507"/>
        <end position="527"/>
    </location>
</feature>
<comment type="subcellular location">
    <subcellularLocation>
        <location evidence="1">Membrane</location>
        <topology evidence="1">Multi-pass membrane protein</topology>
    </subcellularLocation>
</comment>
<accession>A0A6A6VHR3</accession>
<feature type="transmembrane region" description="Helical" evidence="5">
    <location>
        <begin position="475"/>
        <end position="501"/>
    </location>
</feature>
<feature type="transmembrane region" description="Helical" evidence="5">
    <location>
        <begin position="290"/>
        <end position="310"/>
    </location>
</feature>
<feature type="transmembrane region" description="Helical" evidence="5">
    <location>
        <begin position="330"/>
        <end position="353"/>
    </location>
</feature>
<dbReference type="GO" id="GO:0016020">
    <property type="term" value="C:membrane"/>
    <property type="evidence" value="ECO:0007669"/>
    <property type="project" value="UniProtKB-SubCell"/>
</dbReference>
<dbReference type="SUPFAM" id="SSF103473">
    <property type="entry name" value="MFS general substrate transporter"/>
    <property type="match status" value="1"/>
</dbReference>
<dbReference type="GO" id="GO:0022857">
    <property type="term" value="F:transmembrane transporter activity"/>
    <property type="evidence" value="ECO:0007669"/>
    <property type="project" value="InterPro"/>
</dbReference>
<sequence length="540" mass="58498">MVRPENEDSEVHETSPLLAPSENNVAVERTSGLPILHNALRKAYICAFAVSLSFAITQVPLLYVFRVMACDAYYEKHSLPNPELHDRCDVREIEARTATAVALLAGSTTIFGLLNLLVTGWCIKRFGVKIALLISVFWSAARLLIQNIGVMTGSNLGILIVQSSQIVTIAGGPYGYVLALNSFVTDIVPHEDRTSAIGRLQGYMQIGSAVGMLIGGVTGEAFGLVFPFRITLLLFLLCSWYVALCLPTIPPEKDTVARETNTGISRFLGPLHIFTPQKWILPSGHTSTQFGALTLGIGVFLAILATGYIPTLLQMYSTNEFHFSTMENGWLIFMYSSLRGLYLTFIFPCIISAGRKWMRSRTKDSETGSIDPEADPLLTHVPIAPNEIASIDPAETETEPLNQPPPEEEENFAFDLFYARASLIVDGVLTAGAMFVSQGWQMFLVAAILPLAAGTGSASKGTLLQMVPSHERVDALAAITLVENFARLSTTALLGMIFAVLAGVGKAWAVFGCNAGIAVLGFIILCLSRFPPMGSRRVDG</sequence>
<reference evidence="6" key="1">
    <citation type="journal article" date="2020" name="Stud. Mycol.">
        <title>101 Dothideomycetes genomes: a test case for predicting lifestyles and emergence of pathogens.</title>
        <authorList>
            <person name="Haridas S."/>
            <person name="Albert R."/>
            <person name="Binder M."/>
            <person name="Bloem J."/>
            <person name="Labutti K."/>
            <person name="Salamov A."/>
            <person name="Andreopoulos B."/>
            <person name="Baker S."/>
            <person name="Barry K."/>
            <person name="Bills G."/>
            <person name="Bluhm B."/>
            <person name="Cannon C."/>
            <person name="Castanera R."/>
            <person name="Culley D."/>
            <person name="Daum C."/>
            <person name="Ezra D."/>
            <person name="Gonzalez J."/>
            <person name="Henrissat B."/>
            <person name="Kuo A."/>
            <person name="Liang C."/>
            <person name="Lipzen A."/>
            <person name="Lutzoni F."/>
            <person name="Magnuson J."/>
            <person name="Mondo S."/>
            <person name="Nolan M."/>
            <person name="Ohm R."/>
            <person name="Pangilinan J."/>
            <person name="Park H.-J."/>
            <person name="Ramirez L."/>
            <person name="Alfaro M."/>
            <person name="Sun H."/>
            <person name="Tritt A."/>
            <person name="Yoshinaga Y."/>
            <person name="Zwiers L.-H."/>
            <person name="Turgeon B."/>
            <person name="Goodwin S."/>
            <person name="Spatafora J."/>
            <person name="Crous P."/>
            <person name="Grigoriev I."/>
        </authorList>
    </citation>
    <scope>NUCLEOTIDE SEQUENCE</scope>
    <source>
        <strain evidence="6">CBS 119925</strain>
    </source>
</reference>
<dbReference type="OrthoDB" id="5204190at2759"/>
<evidence type="ECO:0000313" key="7">
    <source>
        <dbReference type="Proteomes" id="UP000799440"/>
    </source>
</evidence>
<dbReference type="InterPro" id="IPR011701">
    <property type="entry name" value="MFS"/>
</dbReference>
<feature type="transmembrane region" description="Helical" evidence="5">
    <location>
        <begin position="130"/>
        <end position="150"/>
    </location>
</feature>
<feature type="transmembrane region" description="Helical" evidence="5">
    <location>
        <begin position="200"/>
        <end position="218"/>
    </location>
</feature>
<evidence type="ECO:0000313" key="6">
    <source>
        <dbReference type="EMBL" id="KAF2750158.1"/>
    </source>
</evidence>
<feature type="transmembrane region" description="Helical" evidence="5">
    <location>
        <begin position="442"/>
        <end position="463"/>
    </location>
</feature>
<dbReference type="AlphaFoldDB" id="A0A6A6VHR3"/>
<name>A0A6A6VHR3_9PLEO</name>
<evidence type="ECO:0000256" key="3">
    <source>
        <dbReference type="ARBA" id="ARBA00022989"/>
    </source>
</evidence>
<feature type="transmembrane region" description="Helical" evidence="5">
    <location>
        <begin position="417"/>
        <end position="436"/>
    </location>
</feature>
<keyword evidence="4 5" id="KW-0472">Membrane</keyword>
<dbReference type="Pfam" id="PF07690">
    <property type="entry name" value="MFS_1"/>
    <property type="match status" value="1"/>
</dbReference>
<dbReference type="EMBL" id="MU006564">
    <property type="protein sequence ID" value="KAF2750158.1"/>
    <property type="molecule type" value="Genomic_DNA"/>
</dbReference>
<protein>
    <submittedName>
        <fullName evidence="6">MFS general substrate transporter</fullName>
    </submittedName>
</protein>
<evidence type="ECO:0000256" key="4">
    <source>
        <dbReference type="ARBA" id="ARBA00023136"/>
    </source>
</evidence>
<evidence type="ECO:0000256" key="5">
    <source>
        <dbReference type="SAM" id="Phobius"/>
    </source>
</evidence>
<feature type="transmembrane region" description="Helical" evidence="5">
    <location>
        <begin position="156"/>
        <end position="179"/>
    </location>
</feature>
<keyword evidence="3 5" id="KW-1133">Transmembrane helix</keyword>
<evidence type="ECO:0000256" key="1">
    <source>
        <dbReference type="ARBA" id="ARBA00004141"/>
    </source>
</evidence>
<dbReference type="Proteomes" id="UP000799440">
    <property type="component" value="Unassembled WGS sequence"/>
</dbReference>
<proteinExistence type="predicted"/>
<keyword evidence="2 5" id="KW-0812">Transmembrane</keyword>
<feature type="transmembrane region" description="Helical" evidence="5">
    <location>
        <begin position="43"/>
        <end position="65"/>
    </location>
</feature>
<feature type="transmembrane region" description="Helical" evidence="5">
    <location>
        <begin position="100"/>
        <end position="123"/>
    </location>
</feature>
<dbReference type="PANTHER" id="PTHR23507:SF13">
    <property type="entry name" value="MFS GENERAL SUBSTRATE TRANSPORTER"/>
    <property type="match status" value="1"/>
</dbReference>
<evidence type="ECO:0000256" key="2">
    <source>
        <dbReference type="ARBA" id="ARBA00022692"/>
    </source>
</evidence>
<organism evidence="6 7">
    <name type="scientific">Sporormia fimetaria CBS 119925</name>
    <dbReference type="NCBI Taxonomy" id="1340428"/>
    <lineage>
        <taxon>Eukaryota</taxon>
        <taxon>Fungi</taxon>
        <taxon>Dikarya</taxon>
        <taxon>Ascomycota</taxon>
        <taxon>Pezizomycotina</taxon>
        <taxon>Dothideomycetes</taxon>
        <taxon>Pleosporomycetidae</taxon>
        <taxon>Pleosporales</taxon>
        <taxon>Sporormiaceae</taxon>
        <taxon>Sporormia</taxon>
    </lineage>
</organism>
<dbReference type="PANTHER" id="PTHR23507">
    <property type="entry name" value="ZGC:174356"/>
    <property type="match status" value="1"/>
</dbReference>
<dbReference type="Gene3D" id="1.20.1250.20">
    <property type="entry name" value="MFS general substrate transporter like domains"/>
    <property type="match status" value="1"/>
</dbReference>
<dbReference type="InterPro" id="IPR036259">
    <property type="entry name" value="MFS_trans_sf"/>
</dbReference>